<reference evidence="9" key="1">
    <citation type="submission" date="2025-08" db="UniProtKB">
        <authorList>
            <consortium name="RefSeq"/>
        </authorList>
    </citation>
    <scope>IDENTIFICATION</scope>
</reference>
<dbReference type="PANTHER" id="PTHR14677:SF20">
    <property type="entry name" value="ZINC FINGER AN1-TYPE CONTAINING 2A-RELATED"/>
    <property type="match status" value="1"/>
</dbReference>
<feature type="domain" description="AN1-type" evidence="7">
    <location>
        <begin position="94"/>
        <end position="142"/>
    </location>
</feature>
<dbReference type="PROSITE" id="PS50330">
    <property type="entry name" value="UIM"/>
    <property type="match status" value="1"/>
</dbReference>
<gene>
    <name evidence="9" type="primary">LOC106811345</name>
</gene>
<feature type="compositionally biased region" description="Basic and acidic residues" evidence="6">
    <location>
        <begin position="270"/>
        <end position="280"/>
    </location>
</feature>
<feature type="region of interest" description="Disordered" evidence="6">
    <location>
        <begin position="160"/>
        <end position="205"/>
    </location>
</feature>
<organism evidence="8 9">
    <name type="scientific">Priapulus caudatus</name>
    <name type="common">Priapulid worm</name>
    <dbReference type="NCBI Taxonomy" id="37621"/>
    <lineage>
        <taxon>Eukaryota</taxon>
        <taxon>Metazoa</taxon>
        <taxon>Ecdysozoa</taxon>
        <taxon>Scalidophora</taxon>
        <taxon>Priapulida</taxon>
        <taxon>Priapulimorpha</taxon>
        <taxon>Priapulimorphida</taxon>
        <taxon>Priapulidae</taxon>
        <taxon>Priapulus</taxon>
    </lineage>
</organism>
<evidence type="ECO:0000313" key="8">
    <source>
        <dbReference type="Proteomes" id="UP000695022"/>
    </source>
</evidence>
<evidence type="ECO:0000256" key="3">
    <source>
        <dbReference type="ARBA" id="ARBA00022771"/>
    </source>
</evidence>
<dbReference type="Pfam" id="PF02809">
    <property type="entry name" value="UIM"/>
    <property type="match status" value="2"/>
</dbReference>
<keyword evidence="8" id="KW-1185">Reference proteome</keyword>
<dbReference type="Proteomes" id="UP000695022">
    <property type="component" value="Unplaced"/>
</dbReference>
<dbReference type="InterPro" id="IPR003903">
    <property type="entry name" value="UIM_dom"/>
</dbReference>
<dbReference type="PROSITE" id="PS51039">
    <property type="entry name" value="ZF_AN1"/>
    <property type="match status" value="2"/>
</dbReference>
<feature type="compositionally biased region" description="Low complexity" evidence="6">
    <location>
        <begin position="172"/>
        <end position="204"/>
    </location>
</feature>
<dbReference type="InterPro" id="IPR057357">
    <property type="entry name" value="Znf-C2H2_ZFAND2A/B"/>
</dbReference>
<dbReference type="SUPFAM" id="SSF118310">
    <property type="entry name" value="AN1-like Zinc finger"/>
    <property type="match status" value="2"/>
</dbReference>
<dbReference type="Gene3D" id="4.10.1110.10">
    <property type="entry name" value="AN1-like Zinc finger"/>
    <property type="match status" value="2"/>
</dbReference>
<feature type="region of interest" description="Disordered" evidence="6">
    <location>
        <begin position="226"/>
        <end position="280"/>
    </location>
</feature>
<keyword evidence="3 5" id="KW-0863">Zinc-finger</keyword>
<keyword evidence="4" id="KW-0862">Zinc</keyword>
<evidence type="ECO:0000256" key="4">
    <source>
        <dbReference type="ARBA" id="ARBA00022833"/>
    </source>
</evidence>
<accession>A0ABM1EDZ6</accession>
<feature type="compositionally biased region" description="Low complexity" evidence="6">
    <location>
        <begin position="226"/>
        <end position="240"/>
    </location>
</feature>
<evidence type="ECO:0000256" key="6">
    <source>
        <dbReference type="SAM" id="MobiDB-lite"/>
    </source>
</evidence>
<evidence type="ECO:0000259" key="7">
    <source>
        <dbReference type="PROSITE" id="PS51039"/>
    </source>
</evidence>
<dbReference type="RefSeq" id="XP_014670417.1">
    <property type="nucleotide sequence ID" value="XM_014814931.1"/>
</dbReference>
<evidence type="ECO:0000256" key="2">
    <source>
        <dbReference type="ARBA" id="ARBA00022737"/>
    </source>
</evidence>
<dbReference type="Pfam" id="PF01428">
    <property type="entry name" value="zf-AN1"/>
    <property type="match status" value="2"/>
</dbReference>
<dbReference type="SMART" id="SM00154">
    <property type="entry name" value="ZnF_AN1"/>
    <property type="match status" value="2"/>
</dbReference>
<dbReference type="InterPro" id="IPR000058">
    <property type="entry name" value="Znf_AN1"/>
</dbReference>
<proteinExistence type="predicted"/>
<dbReference type="GeneID" id="106811345"/>
<keyword evidence="2" id="KW-0677">Repeat</keyword>
<dbReference type="Pfam" id="PF25403">
    <property type="entry name" value="zf-C2H2_ZFAND2"/>
    <property type="match status" value="1"/>
</dbReference>
<evidence type="ECO:0000256" key="1">
    <source>
        <dbReference type="ARBA" id="ARBA00022723"/>
    </source>
</evidence>
<protein>
    <submittedName>
        <fullName evidence="9">AN1-type zinc finger protein 2A-like</fullName>
    </submittedName>
</protein>
<dbReference type="Gene3D" id="6.10.140.100">
    <property type="match status" value="1"/>
</dbReference>
<sequence length="280" mass="30996">MEFPHLGQQCSVTTCKQLDFLPMTCDACKTVFCKDHFVYARHNCESAYKKDVQVPVCPLCNIPVPVKRGEAPDIGVGEHIDRDCQSDPAKEKRKVYTNKCSVRGCKQKELVPVRCEKCRHNFCLRHRHETDHECKGFQDSDRALPKPGVAAWLRSLSQSEKVPAKKASHGHAAQQSQQASTSASEYGARSRQSGSASQGRSVAQTIQGGMSEDEALARAMQLSLAETSAPTTSTSPTNNSQEMVAQEQEDHALARALAASEQEYTQQQRQQEKKDKCIMA</sequence>
<dbReference type="InterPro" id="IPR035896">
    <property type="entry name" value="AN1-like_Znf"/>
</dbReference>
<dbReference type="PANTHER" id="PTHR14677">
    <property type="entry name" value="ARSENITE INDUCUBLE RNA ASSOCIATED PROTEIN AIP-1-RELATED"/>
    <property type="match status" value="1"/>
</dbReference>
<evidence type="ECO:0000313" key="9">
    <source>
        <dbReference type="RefSeq" id="XP_014670417.1"/>
    </source>
</evidence>
<evidence type="ECO:0000256" key="5">
    <source>
        <dbReference type="PROSITE-ProRule" id="PRU00449"/>
    </source>
</evidence>
<keyword evidence="1" id="KW-0479">Metal-binding</keyword>
<feature type="domain" description="AN1-type" evidence="7">
    <location>
        <begin position="4"/>
        <end position="52"/>
    </location>
</feature>
<name>A0ABM1EDZ6_PRICU</name>
<dbReference type="SMART" id="SM00726">
    <property type="entry name" value="UIM"/>
    <property type="match status" value="2"/>
</dbReference>